<dbReference type="InterPro" id="IPR001029">
    <property type="entry name" value="Flagellin_N"/>
</dbReference>
<dbReference type="InterPro" id="IPR001492">
    <property type="entry name" value="Flagellin"/>
</dbReference>
<dbReference type="Proteomes" id="UP001597362">
    <property type="component" value="Unassembled WGS sequence"/>
</dbReference>
<dbReference type="InterPro" id="IPR013384">
    <property type="entry name" value="Flagell_FlgL"/>
</dbReference>
<keyword evidence="3" id="KW-1185">Reference proteome</keyword>
<keyword evidence="2" id="KW-0282">Flagellum</keyword>
<dbReference type="RefSeq" id="WP_377773715.1">
    <property type="nucleotide sequence ID" value="NZ_JBHUHO010000033.1"/>
</dbReference>
<sequence length="306" mass="33922">MRVTGMMQNTQFLKNLRNTNMGLVDLQNKLATGERIHRPGDDPVGIGYLMRYDTELDRSKEFLENARTGKGWLNQMDDLMQQANKVLQRTRVLVQQAATDTTPDDARQHIKAEIEQLKEQMVAIGNSTYNGRFIFNGQKSDLPPYTNDGAAYEQTDKGLYYLNVSSSVTVPVSITGEDIFGTAGKPAAGGQPAVPSDNVFQIFDEIINNLSNNDIIALSSDMEKIDGAADRILTNSAEIGARTNRFSLIEERILDEQLSLEELRAQVGGADMPGTFIELQLKQNILQASLATGSQIMRVSLVDYIR</sequence>
<dbReference type="SUPFAM" id="SSF64518">
    <property type="entry name" value="Phase 1 flagellin"/>
    <property type="match status" value="1"/>
</dbReference>
<keyword evidence="2" id="KW-0969">Cilium</keyword>
<name>A0ABW4YMX4_9BACL</name>
<comment type="caution">
    <text evidence="2">The sequence shown here is derived from an EMBL/GenBank/DDBJ whole genome shotgun (WGS) entry which is preliminary data.</text>
</comment>
<feature type="domain" description="Flagellin N-terminal" evidence="1">
    <location>
        <begin position="9"/>
        <end position="139"/>
    </location>
</feature>
<dbReference type="EMBL" id="JBHUHO010000033">
    <property type="protein sequence ID" value="MFD2116996.1"/>
    <property type="molecule type" value="Genomic_DNA"/>
</dbReference>
<evidence type="ECO:0000313" key="3">
    <source>
        <dbReference type="Proteomes" id="UP001597362"/>
    </source>
</evidence>
<evidence type="ECO:0000259" key="1">
    <source>
        <dbReference type="Pfam" id="PF00669"/>
    </source>
</evidence>
<accession>A0ABW4YMX4</accession>
<dbReference type="Pfam" id="PF00669">
    <property type="entry name" value="Flagellin_N"/>
    <property type="match status" value="1"/>
</dbReference>
<organism evidence="2 3">
    <name type="scientific">Paenibacillus yanchengensis</name>
    <dbReference type="NCBI Taxonomy" id="2035833"/>
    <lineage>
        <taxon>Bacteria</taxon>
        <taxon>Bacillati</taxon>
        <taxon>Bacillota</taxon>
        <taxon>Bacilli</taxon>
        <taxon>Bacillales</taxon>
        <taxon>Paenibacillaceae</taxon>
        <taxon>Paenibacillus</taxon>
    </lineage>
</organism>
<dbReference type="Gene3D" id="1.20.1330.10">
    <property type="entry name" value="f41 fragment of flagellin, N-terminal domain"/>
    <property type="match status" value="1"/>
</dbReference>
<reference evidence="3" key="1">
    <citation type="journal article" date="2019" name="Int. J. Syst. Evol. Microbiol.">
        <title>The Global Catalogue of Microorganisms (GCM) 10K type strain sequencing project: providing services to taxonomists for standard genome sequencing and annotation.</title>
        <authorList>
            <consortium name="The Broad Institute Genomics Platform"/>
            <consortium name="The Broad Institute Genome Sequencing Center for Infectious Disease"/>
            <person name="Wu L."/>
            <person name="Ma J."/>
        </authorList>
    </citation>
    <scope>NUCLEOTIDE SEQUENCE [LARGE SCALE GENOMIC DNA]</scope>
    <source>
        <strain evidence="3">GH52</strain>
    </source>
</reference>
<dbReference type="PANTHER" id="PTHR42792:SF1">
    <property type="entry name" value="FLAGELLAR HOOK-ASSOCIATED PROTEIN 3"/>
    <property type="match status" value="1"/>
</dbReference>
<proteinExistence type="predicted"/>
<evidence type="ECO:0000313" key="2">
    <source>
        <dbReference type="EMBL" id="MFD2116996.1"/>
    </source>
</evidence>
<keyword evidence="2" id="KW-0966">Cell projection</keyword>
<dbReference type="NCBIfam" id="TIGR02550">
    <property type="entry name" value="flagell_flgL"/>
    <property type="match status" value="1"/>
</dbReference>
<protein>
    <submittedName>
        <fullName evidence="2">Flagellar hook-associated protein FlgL</fullName>
    </submittedName>
</protein>
<gene>
    <name evidence="2" type="primary">flgL</name>
    <name evidence="2" type="ORF">ACFSJH_14800</name>
</gene>
<dbReference type="PANTHER" id="PTHR42792">
    <property type="entry name" value="FLAGELLIN"/>
    <property type="match status" value="1"/>
</dbReference>